<reference evidence="6" key="1">
    <citation type="journal article" date="2018" name="Emerg. Infect. Dis.">
        <title>Ocular Vaccinia Infection in Dairy Worker, Brazil.</title>
        <authorList>
            <person name="Teixeira Lima M."/>
            <person name="Pereira Oliveira G."/>
            <person name="Bretas de Oliveira D."/>
            <person name="Mesquita Vaz S."/>
            <person name="de Souza Trindade G."/>
            <person name="Santos Abrahao J."/>
            <person name="Geessien Kroon E."/>
        </authorList>
    </citation>
    <scope>NUCLEOTIDE SEQUENCE [LARGE SCALE GENOMIC DNA]</scope>
    <source>
        <strain evidence="6">CEyV1</strain>
    </source>
</reference>
<evidence type="ECO:0000256" key="5">
    <source>
        <dbReference type="ARBA" id="ARBA00034862"/>
    </source>
</evidence>
<organism evidence="6">
    <name type="scientific">Vaccinia virus</name>
    <name type="common">VACV</name>
    <name type="synonym">Orthopoxvirus vaccinia</name>
    <dbReference type="NCBI Taxonomy" id="10245"/>
    <lineage>
        <taxon>Viruses</taxon>
        <taxon>Varidnaviria</taxon>
        <taxon>Bamfordvirae</taxon>
        <taxon>Nucleocytoviricota</taxon>
        <taxon>Pokkesviricetes</taxon>
        <taxon>Chitovirales</taxon>
        <taxon>Poxviridae</taxon>
        <taxon>Chordopoxvirinae</taxon>
        <taxon>Orthopoxvirus</taxon>
    </lineage>
</organism>
<dbReference type="GO" id="GO:0044423">
    <property type="term" value="C:virion component"/>
    <property type="evidence" value="ECO:0007669"/>
    <property type="project" value="UniProtKB-KW"/>
</dbReference>
<evidence type="ECO:0000256" key="3">
    <source>
        <dbReference type="ARBA" id="ARBA00025267"/>
    </source>
</evidence>
<proteinExistence type="inferred from homology"/>
<dbReference type="Proteomes" id="UP000270450">
    <property type="component" value="Segment"/>
</dbReference>
<protein>
    <recommendedName>
        <fullName evidence="5">Major core protein OPG136 precursor</fullName>
    </recommendedName>
</protein>
<sequence>MFEQYFIYTYDRVDIYYNGNKMLFNDEIMNFCINMRYQSLIPRLVEFFPDIPVNNNIVLHTRNPQNAAVNVTVTRPHVLFVDIGRNHKFFINLFNLLAKAQRSTGIKVTKSMF</sequence>
<name>A0A2I6J1E1_VACCV</name>
<dbReference type="EMBL" id="MG012795">
    <property type="protein sequence ID" value="AUL80275.1"/>
    <property type="molecule type" value="Genomic_DNA"/>
</dbReference>
<comment type="similarity">
    <text evidence="4">Belongs to the orthopxvirus protein OPG136 family.</text>
</comment>
<comment type="subcellular location">
    <subcellularLocation>
        <location evidence="1">Virion</location>
    </subcellularLocation>
</comment>
<evidence type="ECO:0000256" key="1">
    <source>
        <dbReference type="ARBA" id="ARBA00004328"/>
    </source>
</evidence>
<dbReference type="Pfam" id="PF03395">
    <property type="entry name" value="Pox_P4A"/>
    <property type="match status" value="1"/>
</dbReference>
<dbReference type="GO" id="GO:0005198">
    <property type="term" value="F:structural molecule activity"/>
    <property type="evidence" value="ECO:0007669"/>
    <property type="project" value="InterPro"/>
</dbReference>
<evidence type="ECO:0000256" key="2">
    <source>
        <dbReference type="ARBA" id="ARBA00022844"/>
    </source>
</evidence>
<comment type="function">
    <text evidence="3">Core protein 4a is the most abundant virion protein. Major component of the virion core that undergoes proteolytic processing during the immature virion (IV) to mature virion (MV) transition.</text>
</comment>
<evidence type="ECO:0000313" key="6">
    <source>
        <dbReference type="EMBL" id="AUL80275.1"/>
    </source>
</evidence>
<accession>A0A2I6J1E1</accession>
<keyword evidence="2" id="KW-0946">Virion</keyword>
<evidence type="ECO:0000256" key="4">
    <source>
        <dbReference type="ARBA" id="ARBA00034728"/>
    </source>
</evidence>
<dbReference type="InterPro" id="IPR005058">
    <property type="entry name" value="Poxvirus_P4A"/>
</dbReference>